<dbReference type="RefSeq" id="XP_021826115.1">
    <property type="nucleotide sequence ID" value="XM_021970423.1"/>
</dbReference>
<evidence type="ECO:0000313" key="6">
    <source>
        <dbReference type="RefSeq" id="XP_021826115.1"/>
    </source>
</evidence>
<keyword evidence="1" id="KW-0677">Repeat</keyword>
<dbReference type="InterPro" id="IPR027417">
    <property type="entry name" value="P-loop_NTPase"/>
</dbReference>
<dbReference type="Pfam" id="PF00931">
    <property type="entry name" value="NB-ARC"/>
    <property type="match status" value="1"/>
</dbReference>
<dbReference type="GeneID" id="110767004"/>
<dbReference type="Gene3D" id="1.10.8.430">
    <property type="entry name" value="Helical domain of apoptotic protease-activating factors"/>
    <property type="match status" value="1"/>
</dbReference>
<accession>A0A6P5TG33</accession>
<dbReference type="Pfam" id="PF23559">
    <property type="entry name" value="WHD_DRP"/>
    <property type="match status" value="1"/>
</dbReference>
<reference evidence="6 7" key="1">
    <citation type="submission" date="2025-04" db="UniProtKB">
        <authorList>
            <consortium name="RefSeq"/>
        </authorList>
    </citation>
    <scope>IDENTIFICATION</scope>
</reference>
<dbReference type="FunFam" id="1.10.10.10:FF:000322">
    <property type="entry name" value="Probable disease resistance protein At1g63360"/>
    <property type="match status" value="1"/>
</dbReference>
<evidence type="ECO:0000259" key="3">
    <source>
        <dbReference type="Pfam" id="PF00931"/>
    </source>
</evidence>
<organism evidence="5 7">
    <name type="scientific">Prunus avium</name>
    <name type="common">Cherry</name>
    <name type="synonym">Cerasus avium</name>
    <dbReference type="NCBI Taxonomy" id="42229"/>
    <lineage>
        <taxon>Eukaryota</taxon>
        <taxon>Viridiplantae</taxon>
        <taxon>Streptophyta</taxon>
        <taxon>Embryophyta</taxon>
        <taxon>Tracheophyta</taxon>
        <taxon>Spermatophyta</taxon>
        <taxon>Magnoliopsida</taxon>
        <taxon>eudicotyledons</taxon>
        <taxon>Gunneridae</taxon>
        <taxon>Pentapetalae</taxon>
        <taxon>rosids</taxon>
        <taxon>fabids</taxon>
        <taxon>Rosales</taxon>
        <taxon>Rosaceae</taxon>
        <taxon>Amygdaloideae</taxon>
        <taxon>Amygdaleae</taxon>
        <taxon>Prunus</taxon>
    </lineage>
</organism>
<name>A0A6P5TG33_PRUAV</name>
<dbReference type="InterPro" id="IPR036388">
    <property type="entry name" value="WH-like_DNA-bd_sf"/>
</dbReference>
<evidence type="ECO:0000313" key="5">
    <source>
        <dbReference type="Proteomes" id="UP000515124"/>
    </source>
</evidence>
<dbReference type="Proteomes" id="UP000515124">
    <property type="component" value="Unplaced"/>
</dbReference>
<protein>
    <submittedName>
        <fullName evidence="6">Disease resistance protein RGA3 isoform X1</fullName>
    </submittedName>
    <submittedName>
        <fullName evidence="7">Disease resistance protein RGA3 isoform X2</fullName>
    </submittedName>
</protein>
<dbReference type="AlphaFoldDB" id="A0A6P5TG33"/>
<dbReference type="InterPro" id="IPR042197">
    <property type="entry name" value="Apaf_helical"/>
</dbReference>
<dbReference type="InterPro" id="IPR002182">
    <property type="entry name" value="NB-ARC"/>
</dbReference>
<dbReference type="SUPFAM" id="SSF52540">
    <property type="entry name" value="P-loop containing nucleoside triphosphate hydrolases"/>
    <property type="match status" value="1"/>
</dbReference>
<feature type="domain" description="Disease resistance protein winged helix" evidence="4">
    <location>
        <begin position="141"/>
        <end position="215"/>
    </location>
</feature>
<dbReference type="Gene3D" id="1.10.10.10">
    <property type="entry name" value="Winged helix-like DNA-binding domain superfamily/Winged helix DNA-binding domain"/>
    <property type="match status" value="1"/>
</dbReference>
<evidence type="ECO:0000259" key="4">
    <source>
        <dbReference type="Pfam" id="PF23559"/>
    </source>
</evidence>
<dbReference type="InterPro" id="IPR058922">
    <property type="entry name" value="WHD_DRP"/>
</dbReference>
<dbReference type="KEGG" id="pavi:110767004"/>
<feature type="domain" description="NB-ARC" evidence="3">
    <location>
        <begin position="8"/>
        <end position="53"/>
    </location>
</feature>
<evidence type="ECO:0000313" key="7">
    <source>
        <dbReference type="RefSeq" id="XP_021826116.1"/>
    </source>
</evidence>
<proteinExistence type="predicted"/>
<gene>
    <name evidence="6 7" type="primary">LOC110767004</name>
</gene>
<dbReference type="PANTHER" id="PTHR23155">
    <property type="entry name" value="DISEASE RESISTANCE PROTEIN RP"/>
    <property type="match status" value="1"/>
</dbReference>
<keyword evidence="5" id="KW-1185">Reference proteome</keyword>
<dbReference type="GO" id="GO:0098542">
    <property type="term" value="P:defense response to other organism"/>
    <property type="evidence" value="ECO:0007669"/>
    <property type="project" value="TreeGrafter"/>
</dbReference>
<evidence type="ECO:0000256" key="1">
    <source>
        <dbReference type="ARBA" id="ARBA00022737"/>
    </source>
</evidence>
<evidence type="ECO:0000256" key="2">
    <source>
        <dbReference type="ARBA" id="ARBA00022821"/>
    </source>
</evidence>
<dbReference type="GO" id="GO:0043531">
    <property type="term" value="F:ADP binding"/>
    <property type="evidence" value="ECO:0007669"/>
    <property type="project" value="InterPro"/>
</dbReference>
<keyword evidence="2" id="KW-0611">Plant defense</keyword>
<sequence>MSCLAKLDSAQGSNIIVTTRSAKVASITETLTRCGLENLSDDECWSILKDKAFLDGSASITPDLERIGRKIAESCAGVPLVATFLGSMMRYRNSRDEWLSIQKSRKWDLPEEEERIMTVLKLSFDNLKSPSLKQCFAYCSMFRKGSEIERDNLIQLWMARGWLHPSPNQSNLEMEDIGNDYFKILLENSLFQDATKDYYGNITRCRMHDLVHDLAELVSKSESFMPESNKIDDVLDIRHVTQTPTSMLQRISNQVH</sequence>
<dbReference type="PANTHER" id="PTHR23155:SF1139">
    <property type="entry name" value="CC-NBS-LRR RESISTANCE PROTEIN"/>
    <property type="match status" value="1"/>
</dbReference>
<dbReference type="RefSeq" id="XP_021826116.1">
    <property type="nucleotide sequence ID" value="XM_021970424.1"/>
</dbReference>
<dbReference type="InterPro" id="IPR044974">
    <property type="entry name" value="Disease_R_plants"/>
</dbReference>